<sequence>MIRMLLADDHEGIRLGVRALVDAEPDLELVGMATTGEDAVQLAGTEDPDVVLIDLSMPGRGGLWALAEIRRARPWTRLVVLTSDGRAATLRAAVAAGADRCVRKDEEVEELLLAVRGAAPTPR</sequence>
<dbReference type="EMBL" id="JAFDVD010000003">
    <property type="protein sequence ID" value="MBM6398923.1"/>
    <property type="molecule type" value="Genomic_DNA"/>
</dbReference>
<gene>
    <name evidence="6" type="ORF">JQN70_00820</name>
</gene>
<dbReference type="Proteomes" id="UP001430172">
    <property type="component" value="Unassembled WGS sequence"/>
</dbReference>
<comment type="caution">
    <text evidence="6">The sequence shown here is derived from an EMBL/GenBank/DDBJ whole genome shotgun (WGS) entry which is preliminary data.</text>
</comment>
<name>A0ABS2CHJ7_9MICO</name>
<dbReference type="Pfam" id="PF00072">
    <property type="entry name" value="Response_reg"/>
    <property type="match status" value="1"/>
</dbReference>
<reference evidence="6" key="1">
    <citation type="submission" date="2021-02" db="EMBL/GenBank/DDBJ databases">
        <title>Phycicoccus sp. MQZ13P-5T, whole genome shotgun sequence.</title>
        <authorList>
            <person name="Tuo L."/>
        </authorList>
    </citation>
    <scope>NUCLEOTIDE SEQUENCE</scope>
    <source>
        <strain evidence="6">MQZ13P-5</strain>
    </source>
</reference>
<organism evidence="6 7">
    <name type="scientific">Phycicoccus sonneratiae</name>
    <dbReference type="NCBI Taxonomy" id="2807628"/>
    <lineage>
        <taxon>Bacteria</taxon>
        <taxon>Bacillati</taxon>
        <taxon>Actinomycetota</taxon>
        <taxon>Actinomycetes</taxon>
        <taxon>Micrococcales</taxon>
        <taxon>Intrasporangiaceae</taxon>
        <taxon>Phycicoccus</taxon>
    </lineage>
</organism>
<dbReference type="Gene3D" id="3.40.50.2300">
    <property type="match status" value="1"/>
</dbReference>
<keyword evidence="3" id="KW-0804">Transcription</keyword>
<evidence type="ECO:0000313" key="6">
    <source>
        <dbReference type="EMBL" id="MBM6398923.1"/>
    </source>
</evidence>
<keyword evidence="2" id="KW-0238">DNA-binding</keyword>
<evidence type="ECO:0000256" key="3">
    <source>
        <dbReference type="ARBA" id="ARBA00023163"/>
    </source>
</evidence>
<dbReference type="CDD" id="cd17535">
    <property type="entry name" value="REC_NarL-like"/>
    <property type="match status" value="1"/>
</dbReference>
<proteinExistence type="predicted"/>
<dbReference type="RefSeq" id="WP_204129421.1">
    <property type="nucleotide sequence ID" value="NZ_JAFDVD010000003.1"/>
</dbReference>
<evidence type="ECO:0000256" key="4">
    <source>
        <dbReference type="PROSITE-ProRule" id="PRU00169"/>
    </source>
</evidence>
<keyword evidence="7" id="KW-1185">Reference proteome</keyword>
<keyword evidence="1" id="KW-0805">Transcription regulation</keyword>
<evidence type="ECO:0000259" key="5">
    <source>
        <dbReference type="PROSITE" id="PS50110"/>
    </source>
</evidence>
<evidence type="ECO:0000256" key="1">
    <source>
        <dbReference type="ARBA" id="ARBA00023015"/>
    </source>
</evidence>
<feature type="modified residue" description="4-aspartylphosphate" evidence="4">
    <location>
        <position position="54"/>
    </location>
</feature>
<dbReference type="InterPro" id="IPR039420">
    <property type="entry name" value="WalR-like"/>
</dbReference>
<keyword evidence="4" id="KW-0597">Phosphoprotein</keyword>
<dbReference type="SMART" id="SM00448">
    <property type="entry name" value="REC"/>
    <property type="match status" value="1"/>
</dbReference>
<dbReference type="PANTHER" id="PTHR43214:SF41">
    <property type="entry name" value="NITRATE_NITRITE RESPONSE REGULATOR PROTEIN NARP"/>
    <property type="match status" value="1"/>
</dbReference>
<dbReference type="InterPro" id="IPR011006">
    <property type="entry name" value="CheY-like_superfamily"/>
</dbReference>
<protein>
    <submittedName>
        <fullName evidence="6">Response regulator transcription factor</fullName>
    </submittedName>
</protein>
<feature type="domain" description="Response regulatory" evidence="5">
    <location>
        <begin position="3"/>
        <end position="119"/>
    </location>
</feature>
<evidence type="ECO:0000313" key="7">
    <source>
        <dbReference type="Proteomes" id="UP001430172"/>
    </source>
</evidence>
<dbReference type="PROSITE" id="PS50110">
    <property type="entry name" value="RESPONSE_REGULATORY"/>
    <property type="match status" value="1"/>
</dbReference>
<accession>A0ABS2CHJ7</accession>
<dbReference type="InterPro" id="IPR058245">
    <property type="entry name" value="NreC/VraR/RcsB-like_REC"/>
</dbReference>
<evidence type="ECO:0000256" key="2">
    <source>
        <dbReference type="ARBA" id="ARBA00023125"/>
    </source>
</evidence>
<dbReference type="SUPFAM" id="SSF52172">
    <property type="entry name" value="CheY-like"/>
    <property type="match status" value="1"/>
</dbReference>
<dbReference type="InterPro" id="IPR001789">
    <property type="entry name" value="Sig_transdc_resp-reg_receiver"/>
</dbReference>
<dbReference type="PANTHER" id="PTHR43214">
    <property type="entry name" value="TWO-COMPONENT RESPONSE REGULATOR"/>
    <property type="match status" value="1"/>
</dbReference>